<dbReference type="InterPro" id="IPR018376">
    <property type="entry name" value="Enoyl-CoA_hyd/isom_CS"/>
</dbReference>
<dbReference type="Proteomes" id="UP001256827">
    <property type="component" value="Chromosome"/>
</dbReference>
<dbReference type="InterPro" id="IPR001753">
    <property type="entry name" value="Enoyl-CoA_hydra/iso"/>
</dbReference>
<dbReference type="PROSITE" id="PS00166">
    <property type="entry name" value="ENOYL_COA_HYDRATASE"/>
    <property type="match status" value="1"/>
</dbReference>
<comment type="similarity">
    <text evidence="1 2">Belongs to the enoyl-CoA hydratase/isomerase family.</text>
</comment>
<keyword evidence="4" id="KW-1185">Reference proteome</keyword>
<gene>
    <name evidence="3" type="ORF">RGB73_14665</name>
</gene>
<evidence type="ECO:0000256" key="2">
    <source>
        <dbReference type="RuleBase" id="RU003707"/>
    </source>
</evidence>
<evidence type="ECO:0000313" key="4">
    <source>
        <dbReference type="Proteomes" id="UP001256827"/>
    </source>
</evidence>
<dbReference type="InterPro" id="IPR029045">
    <property type="entry name" value="ClpP/crotonase-like_dom_sf"/>
</dbReference>
<accession>A0ABY9TC34</accession>
<dbReference type="CDD" id="cd06558">
    <property type="entry name" value="crotonase-like"/>
    <property type="match status" value="1"/>
</dbReference>
<proteinExistence type="inferred from homology"/>
<organism evidence="3 4">
    <name type="scientific">Brevibacillus brevis</name>
    <name type="common">Bacillus brevis</name>
    <dbReference type="NCBI Taxonomy" id="1393"/>
    <lineage>
        <taxon>Bacteria</taxon>
        <taxon>Bacillati</taxon>
        <taxon>Bacillota</taxon>
        <taxon>Bacilli</taxon>
        <taxon>Bacillales</taxon>
        <taxon>Paenibacillaceae</taxon>
        <taxon>Brevibacillus</taxon>
    </lineage>
</organism>
<dbReference type="SUPFAM" id="SSF52096">
    <property type="entry name" value="ClpP/crotonase"/>
    <property type="match status" value="1"/>
</dbReference>
<reference evidence="3 4" key="1">
    <citation type="submission" date="2023-09" db="EMBL/GenBank/DDBJ databases">
        <title>Complete Genome and Methylome dissection of Bacillus brevis NEB573 original source of BbsI restriction endonuclease.</title>
        <authorList>
            <person name="Fomenkov A."/>
            <person name="Roberts R.D."/>
        </authorList>
    </citation>
    <scope>NUCLEOTIDE SEQUENCE [LARGE SCALE GENOMIC DNA]</scope>
    <source>
        <strain evidence="3 4">NEB573</strain>
    </source>
</reference>
<dbReference type="EMBL" id="CP134050">
    <property type="protein sequence ID" value="WNC17493.1"/>
    <property type="molecule type" value="Genomic_DNA"/>
</dbReference>
<evidence type="ECO:0000313" key="3">
    <source>
        <dbReference type="EMBL" id="WNC17493.1"/>
    </source>
</evidence>
<sequence length="272" mass="29706">MADLLFRVEKGIARITLNRPEALNAFSTEMIDLWIRALETVRDDDAIRVVVLTGNGRAFCSGGDIKAMARGEGFLHKSVEADEDLASTGLARKKSLWKRVQRIPLLLQEIDKPVIAVLNGLATGAGLDMALMCDIRIAAASANVSEGYIKAGIVPGDGGAYFLPRLVGVDKALEMLWTGDSYTAEQAKQMGLLTHVVPDEELPAFVEAYVQRLAEGPQEAMRFMKRAVYQGLSTDLRTSLDMISSAMGLVTELDDYQEGVRAIAEKRKPTFT</sequence>
<protein>
    <submittedName>
        <fullName evidence="3">Enoyl-CoA hydratase-related protein</fullName>
    </submittedName>
</protein>
<evidence type="ECO:0000256" key="1">
    <source>
        <dbReference type="ARBA" id="ARBA00005254"/>
    </source>
</evidence>
<dbReference type="RefSeq" id="WP_310773720.1">
    <property type="nucleotide sequence ID" value="NZ_CP134050.1"/>
</dbReference>
<dbReference type="Gene3D" id="3.90.226.10">
    <property type="entry name" value="2-enoyl-CoA Hydratase, Chain A, domain 1"/>
    <property type="match status" value="1"/>
</dbReference>
<name>A0ABY9TC34_BREBE</name>
<dbReference type="Pfam" id="PF00378">
    <property type="entry name" value="ECH_1"/>
    <property type="match status" value="1"/>
</dbReference>
<dbReference type="PANTHER" id="PTHR11941">
    <property type="entry name" value="ENOYL-COA HYDRATASE-RELATED"/>
    <property type="match status" value="1"/>
</dbReference>
<dbReference type="PANTHER" id="PTHR11941:SF54">
    <property type="entry name" value="ENOYL-COA HYDRATASE, MITOCHONDRIAL"/>
    <property type="match status" value="1"/>
</dbReference>